<dbReference type="PANTHER" id="PTHR11042:SF187">
    <property type="entry name" value="EUKARYOTIC TRANSLATION INITIATION FACTOR 2-ALPHA KINASE 2"/>
    <property type="match status" value="1"/>
</dbReference>
<sequence>MDACGSYFIEDLERLGQGGFGEVYKVNVYNSDRSYATQYARKYFSPAAEYEVTAVREIADLRQRFLVEIKTQYTLNSINYNLIAPIVLFKTTGDKPYFIMELAECNLRKMIDNGMDIAEKRVAVIQILQGVKLIHDNNYIHRDLKPENILRYANGWYKISDFGLVKDLDDLRAAIKTKFNPQGMGSGTYRAPEIIDFGKFSVQSDIYALGRIISDIYSSAIPSRLRPVINKATSYLVEDRYLTVDKLLEDFCSATHVTAEAS</sequence>
<dbReference type="Pfam" id="PF00069">
    <property type="entry name" value="Pkinase"/>
    <property type="match status" value="1"/>
</dbReference>
<dbReference type="PROSITE" id="PS00107">
    <property type="entry name" value="PROTEIN_KINASE_ATP"/>
    <property type="match status" value="1"/>
</dbReference>
<comment type="caution">
    <text evidence="7">The sequence shown here is derived from an EMBL/GenBank/DDBJ whole genome shotgun (WGS) entry which is preliminary data.</text>
</comment>
<dbReference type="InterPro" id="IPR000719">
    <property type="entry name" value="Prot_kinase_dom"/>
</dbReference>
<dbReference type="GO" id="GO:0005737">
    <property type="term" value="C:cytoplasm"/>
    <property type="evidence" value="ECO:0007669"/>
    <property type="project" value="TreeGrafter"/>
</dbReference>
<dbReference type="SUPFAM" id="SSF56112">
    <property type="entry name" value="Protein kinase-like (PK-like)"/>
    <property type="match status" value="1"/>
</dbReference>
<dbReference type="EMBL" id="BJLJ01000037">
    <property type="protein sequence ID" value="GEA69822.1"/>
    <property type="molecule type" value="Genomic_DNA"/>
</dbReference>
<keyword evidence="4 5" id="KW-0067">ATP-binding</keyword>
<reference evidence="7 8" key="1">
    <citation type="submission" date="2019-06" db="EMBL/GenBank/DDBJ databases">
        <title>Whole genome shotgun sequence of Acinetobacter pittii NBRC 110514.</title>
        <authorList>
            <person name="Hosoyama A."/>
            <person name="Uohara A."/>
            <person name="Ohji S."/>
            <person name="Ichikawa N."/>
        </authorList>
    </citation>
    <scope>NUCLEOTIDE SEQUENCE [LARGE SCALE GENOMIC DNA]</scope>
    <source>
        <strain evidence="7 8">NBRC 110514</strain>
    </source>
</reference>
<evidence type="ECO:0000256" key="4">
    <source>
        <dbReference type="ARBA" id="ARBA00022840"/>
    </source>
</evidence>
<protein>
    <recommendedName>
        <fullName evidence="6">Protein kinase domain-containing protein</fullName>
    </recommendedName>
</protein>
<dbReference type="Gene3D" id="1.10.510.10">
    <property type="entry name" value="Transferase(Phosphotransferase) domain 1"/>
    <property type="match status" value="1"/>
</dbReference>
<evidence type="ECO:0000313" key="8">
    <source>
        <dbReference type="Proteomes" id="UP000317717"/>
    </source>
</evidence>
<dbReference type="InterPro" id="IPR050339">
    <property type="entry name" value="CC_SR_Kinase"/>
</dbReference>
<evidence type="ECO:0000256" key="3">
    <source>
        <dbReference type="ARBA" id="ARBA00022777"/>
    </source>
</evidence>
<keyword evidence="3" id="KW-0418">Kinase</keyword>
<dbReference type="RefSeq" id="WP_141317035.1">
    <property type="nucleotide sequence ID" value="NZ_BJLJ01000037.1"/>
</dbReference>
<keyword evidence="2 5" id="KW-0547">Nucleotide-binding</keyword>
<dbReference type="GO" id="GO:0005524">
    <property type="term" value="F:ATP binding"/>
    <property type="evidence" value="ECO:0007669"/>
    <property type="project" value="UniProtKB-UniRule"/>
</dbReference>
<feature type="domain" description="Protein kinase" evidence="6">
    <location>
        <begin position="9"/>
        <end position="262"/>
    </location>
</feature>
<dbReference type="InterPro" id="IPR017441">
    <property type="entry name" value="Protein_kinase_ATP_BS"/>
</dbReference>
<dbReference type="Proteomes" id="UP000317717">
    <property type="component" value="Unassembled WGS sequence"/>
</dbReference>
<dbReference type="PANTHER" id="PTHR11042">
    <property type="entry name" value="EUKARYOTIC TRANSLATION INITIATION FACTOR 2-ALPHA KINASE EIF2-ALPHA KINASE -RELATED"/>
    <property type="match status" value="1"/>
</dbReference>
<dbReference type="InterPro" id="IPR011009">
    <property type="entry name" value="Kinase-like_dom_sf"/>
</dbReference>
<feature type="binding site" evidence="5">
    <location>
        <position position="42"/>
    </location>
    <ligand>
        <name>ATP</name>
        <dbReference type="ChEBI" id="CHEBI:30616"/>
    </ligand>
</feature>
<evidence type="ECO:0000313" key="7">
    <source>
        <dbReference type="EMBL" id="GEA69822.1"/>
    </source>
</evidence>
<gene>
    <name evidence="7" type="ORF">PA3_39800</name>
</gene>
<dbReference type="PROSITE" id="PS50011">
    <property type="entry name" value="PROTEIN_KINASE_DOM"/>
    <property type="match status" value="1"/>
</dbReference>
<name>A0A4Y3JEP7_ACIPI</name>
<evidence type="ECO:0000259" key="6">
    <source>
        <dbReference type="PROSITE" id="PS50011"/>
    </source>
</evidence>
<dbReference type="SMART" id="SM00220">
    <property type="entry name" value="S_TKc"/>
    <property type="match status" value="1"/>
</dbReference>
<organism evidence="7 8">
    <name type="scientific">Acinetobacter pittii</name>
    <name type="common">Acinetobacter genomosp. 3</name>
    <dbReference type="NCBI Taxonomy" id="48296"/>
    <lineage>
        <taxon>Bacteria</taxon>
        <taxon>Pseudomonadati</taxon>
        <taxon>Pseudomonadota</taxon>
        <taxon>Gammaproteobacteria</taxon>
        <taxon>Moraxellales</taxon>
        <taxon>Moraxellaceae</taxon>
        <taxon>Acinetobacter</taxon>
        <taxon>Acinetobacter calcoaceticus/baumannii complex</taxon>
    </lineage>
</organism>
<dbReference type="GO" id="GO:0004672">
    <property type="term" value="F:protein kinase activity"/>
    <property type="evidence" value="ECO:0007669"/>
    <property type="project" value="InterPro"/>
</dbReference>
<dbReference type="AlphaFoldDB" id="A0A4Y3JEP7"/>
<evidence type="ECO:0000256" key="5">
    <source>
        <dbReference type="PROSITE-ProRule" id="PRU10141"/>
    </source>
</evidence>
<evidence type="ECO:0000256" key="2">
    <source>
        <dbReference type="ARBA" id="ARBA00022741"/>
    </source>
</evidence>
<evidence type="ECO:0000256" key="1">
    <source>
        <dbReference type="ARBA" id="ARBA00022679"/>
    </source>
</evidence>
<proteinExistence type="predicted"/>
<accession>A0A4Y3JEP7</accession>
<keyword evidence="1" id="KW-0808">Transferase</keyword>